<keyword evidence="2" id="KW-0433">Leucine-rich repeat</keyword>
<keyword evidence="7" id="KW-0472">Membrane</keyword>
<keyword evidence="6" id="KW-1133">Transmembrane helix</keyword>
<keyword evidence="4" id="KW-0732">Signal</keyword>
<evidence type="ECO:0000256" key="1">
    <source>
        <dbReference type="ARBA" id="ARBA00004167"/>
    </source>
</evidence>
<comment type="subcellular location">
    <subcellularLocation>
        <location evidence="1">Membrane</location>
        <topology evidence="1">Single-pass membrane protein</topology>
    </subcellularLocation>
</comment>
<evidence type="ECO:0000256" key="6">
    <source>
        <dbReference type="ARBA" id="ARBA00022989"/>
    </source>
</evidence>
<gene>
    <name evidence="10" type="ORF">BSAL_82755</name>
</gene>
<dbReference type="AlphaFoldDB" id="A0A0S4J3B3"/>
<dbReference type="SUPFAM" id="SSF52058">
    <property type="entry name" value="L domain-like"/>
    <property type="match status" value="1"/>
</dbReference>
<sequence>VISAKVPDVSGITSLQSIYLSLGTLGTLNWTSMVNLMYISLTNCSGVTGALPSAWNGTSFPSLMSITLRNVSVSGALPVSWGSISTLTVISISSCSSLSATLPTEWANLAFLQSLSIVNTAITGSLPSSWNTMLQVSSISIIGANLSATPLPNRLPPWLVVNIFPHIPRPFAE</sequence>
<name>A0A0S4J3B3_BODSA</name>
<keyword evidence="9" id="KW-0325">Glycoprotein</keyword>
<evidence type="ECO:0000256" key="5">
    <source>
        <dbReference type="ARBA" id="ARBA00022737"/>
    </source>
</evidence>
<dbReference type="Gene3D" id="3.80.10.10">
    <property type="entry name" value="Ribonuclease Inhibitor"/>
    <property type="match status" value="1"/>
</dbReference>
<keyword evidence="11" id="KW-1185">Reference proteome</keyword>
<keyword evidence="3" id="KW-0812">Transmembrane</keyword>
<dbReference type="InterPro" id="IPR032675">
    <property type="entry name" value="LRR_dom_sf"/>
</dbReference>
<dbReference type="EMBL" id="CYKH01000924">
    <property type="protein sequence ID" value="CUG66442.1"/>
    <property type="molecule type" value="Genomic_DNA"/>
</dbReference>
<dbReference type="OrthoDB" id="1394818at2759"/>
<protein>
    <submittedName>
        <fullName evidence="10">GP46-like surface antigen, putative</fullName>
    </submittedName>
</protein>
<evidence type="ECO:0000313" key="11">
    <source>
        <dbReference type="Proteomes" id="UP000051952"/>
    </source>
</evidence>
<organism evidence="10 11">
    <name type="scientific">Bodo saltans</name>
    <name type="common">Flagellated protozoan</name>
    <dbReference type="NCBI Taxonomy" id="75058"/>
    <lineage>
        <taxon>Eukaryota</taxon>
        <taxon>Discoba</taxon>
        <taxon>Euglenozoa</taxon>
        <taxon>Kinetoplastea</taxon>
        <taxon>Metakinetoplastina</taxon>
        <taxon>Eubodonida</taxon>
        <taxon>Bodonidae</taxon>
        <taxon>Bodo</taxon>
    </lineage>
</organism>
<reference evidence="11" key="1">
    <citation type="submission" date="2015-09" db="EMBL/GenBank/DDBJ databases">
        <authorList>
            <consortium name="Pathogen Informatics"/>
        </authorList>
    </citation>
    <scope>NUCLEOTIDE SEQUENCE [LARGE SCALE GENOMIC DNA]</scope>
    <source>
        <strain evidence="11">Lake Konstanz</strain>
    </source>
</reference>
<evidence type="ECO:0000256" key="2">
    <source>
        <dbReference type="ARBA" id="ARBA00022614"/>
    </source>
</evidence>
<evidence type="ECO:0000313" key="10">
    <source>
        <dbReference type="EMBL" id="CUG66442.1"/>
    </source>
</evidence>
<proteinExistence type="predicted"/>
<evidence type="ECO:0000256" key="9">
    <source>
        <dbReference type="ARBA" id="ARBA00023180"/>
    </source>
</evidence>
<evidence type="ECO:0000256" key="7">
    <source>
        <dbReference type="ARBA" id="ARBA00023136"/>
    </source>
</evidence>
<feature type="non-terminal residue" evidence="10">
    <location>
        <position position="1"/>
    </location>
</feature>
<dbReference type="PANTHER" id="PTHR27000">
    <property type="entry name" value="LEUCINE-RICH REPEAT RECEPTOR-LIKE PROTEIN KINASE FAMILY PROTEIN-RELATED"/>
    <property type="match status" value="1"/>
</dbReference>
<dbReference type="GO" id="GO:0016020">
    <property type="term" value="C:membrane"/>
    <property type="evidence" value="ECO:0007669"/>
    <property type="project" value="UniProtKB-SubCell"/>
</dbReference>
<keyword evidence="5" id="KW-0677">Repeat</keyword>
<dbReference type="Proteomes" id="UP000051952">
    <property type="component" value="Unassembled WGS sequence"/>
</dbReference>
<dbReference type="VEuPathDB" id="TriTrypDB:BSAL_82755"/>
<evidence type="ECO:0000256" key="3">
    <source>
        <dbReference type="ARBA" id="ARBA00022692"/>
    </source>
</evidence>
<keyword evidence="8" id="KW-0675">Receptor</keyword>
<evidence type="ECO:0000256" key="8">
    <source>
        <dbReference type="ARBA" id="ARBA00023170"/>
    </source>
</evidence>
<evidence type="ECO:0000256" key="4">
    <source>
        <dbReference type="ARBA" id="ARBA00022729"/>
    </source>
</evidence>
<accession>A0A0S4J3B3</accession>